<dbReference type="Proteomes" id="UP001295469">
    <property type="component" value="Chromosome C02"/>
</dbReference>
<sequence>MDLFVLIVRLTLLHVHSGIHSSSCLAPRWLSSLLRHGYNSWRSSLQASSSLSSHRCSSSP</sequence>
<feature type="chain" id="PRO_5032606535" evidence="1">
    <location>
        <begin position="19"/>
        <end position="60"/>
    </location>
</feature>
<proteinExistence type="predicted"/>
<keyword evidence="1" id="KW-0732">Signal</keyword>
<evidence type="ECO:0000313" key="2">
    <source>
        <dbReference type="EMBL" id="CAF1921174.1"/>
    </source>
</evidence>
<name>A0A816KHI5_BRANA</name>
<organism evidence="2">
    <name type="scientific">Brassica napus</name>
    <name type="common">Rape</name>
    <dbReference type="NCBI Taxonomy" id="3708"/>
    <lineage>
        <taxon>Eukaryota</taxon>
        <taxon>Viridiplantae</taxon>
        <taxon>Streptophyta</taxon>
        <taxon>Embryophyta</taxon>
        <taxon>Tracheophyta</taxon>
        <taxon>Spermatophyta</taxon>
        <taxon>Magnoliopsida</taxon>
        <taxon>eudicotyledons</taxon>
        <taxon>Gunneridae</taxon>
        <taxon>Pentapetalae</taxon>
        <taxon>rosids</taxon>
        <taxon>malvids</taxon>
        <taxon>Brassicales</taxon>
        <taxon>Brassicaceae</taxon>
        <taxon>Brassiceae</taxon>
        <taxon>Brassica</taxon>
    </lineage>
</organism>
<evidence type="ECO:0000256" key="1">
    <source>
        <dbReference type="SAM" id="SignalP"/>
    </source>
</evidence>
<feature type="signal peptide" evidence="1">
    <location>
        <begin position="1"/>
        <end position="18"/>
    </location>
</feature>
<dbReference type="AlphaFoldDB" id="A0A816KHI5"/>
<accession>A0A816KHI5</accession>
<reference evidence="2" key="1">
    <citation type="submission" date="2021-01" db="EMBL/GenBank/DDBJ databases">
        <authorList>
            <consortium name="Genoscope - CEA"/>
            <person name="William W."/>
        </authorList>
    </citation>
    <scope>NUCLEOTIDE SEQUENCE</scope>
</reference>
<gene>
    <name evidence="2" type="ORF">DARMORV10_C02P60650.1</name>
</gene>
<dbReference type="EMBL" id="HG994366">
    <property type="protein sequence ID" value="CAF1921174.1"/>
    <property type="molecule type" value="Genomic_DNA"/>
</dbReference>
<protein>
    <submittedName>
        <fullName evidence="2">(rape) hypothetical protein</fullName>
    </submittedName>
</protein>